<keyword evidence="2" id="KW-1185">Reference proteome</keyword>
<proteinExistence type="predicted"/>
<organism evidence="1 2">
    <name type="scientific">Psittacicella melopsittaci</name>
    <dbReference type="NCBI Taxonomy" id="2028576"/>
    <lineage>
        <taxon>Bacteria</taxon>
        <taxon>Pseudomonadati</taxon>
        <taxon>Pseudomonadota</taxon>
        <taxon>Gammaproteobacteria</taxon>
        <taxon>Pasteurellales</taxon>
        <taxon>Psittacicellaceae</taxon>
        <taxon>Psittacicella</taxon>
    </lineage>
</organism>
<accession>A0A3A1YAI0</accession>
<protein>
    <submittedName>
        <fullName evidence="1">Uncharacterized protein</fullName>
    </submittedName>
</protein>
<dbReference type="EMBL" id="NRJH01000001">
    <property type="protein sequence ID" value="RIY34220.1"/>
    <property type="molecule type" value="Genomic_DNA"/>
</dbReference>
<name>A0A3A1YAI0_9GAMM</name>
<comment type="caution">
    <text evidence="1">The sequence shown here is derived from an EMBL/GenBank/DDBJ whole genome shotgun (WGS) entry which is preliminary data.</text>
</comment>
<evidence type="ECO:0000313" key="1">
    <source>
        <dbReference type="EMBL" id="RIY34220.1"/>
    </source>
</evidence>
<dbReference type="AlphaFoldDB" id="A0A3A1YAI0"/>
<evidence type="ECO:0000313" key="2">
    <source>
        <dbReference type="Proteomes" id="UP000266258"/>
    </source>
</evidence>
<gene>
    <name evidence="1" type="ORF">CJP74_00080</name>
</gene>
<dbReference type="Proteomes" id="UP000266258">
    <property type="component" value="Unassembled WGS sequence"/>
</dbReference>
<reference evidence="1 2" key="1">
    <citation type="submission" date="2017-08" db="EMBL/GenBank/DDBJ databases">
        <title>Reclassification of Bisgaard taxon 37 and 44.</title>
        <authorList>
            <person name="Christensen H."/>
        </authorList>
    </citation>
    <scope>NUCLEOTIDE SEQUENCE [LARGE SCALE GENOMIC DNA]</scope>
    <source>
        <strain evidence="1 2">B96_4</strain>
    </source>
</reference>
<sequence length="100" mass="11592">MEQMNVLNKEVDTLLSYFIPNDNDKTAKTSRLITSRLIAQVLRQHEHWMMCEEIAKKVLNSQGLSIFVDVGDKHYQATKRILYRIKKQGEFRIAVGLLGD</sequence>